<evidence type="ECO:0000313" key="1">
    <source>
        <dbReference type="EMBL" id="KAK1803502.1"/>
    </source>
</evidence>
<dbReference type="AlphaFoldDB" id="A0AAD8ZQA5"/>
<comment type="caution">
    <text evidence="1">The sequence shown here is derived from an EMBL/GenBank/DDBJ whole genome shotgun (WGS) entry which is preliminary data.</text>
</comment>
<accession>A0AAD8ZQA5</accession>
<keyword evidence="2" id="KW-1185">Reference proteome</keyword>
<sequence>ALDVGVHSPESKDSAHVSPLVLPPINGSLPLPFEGKKKEPYQQNIAKYKEHQALLQSLLSERDELCQLNSELQVIIADSLERDNVVRPVSTKLSRHCYQDRLKILEGLRLQWQYKSQLYQQQAEELWPQCQEKKE</sequence>
<protein>
    <submittedName>
        <fullName evidence="1">Uncharacterized protein</fullName>
    </submittedName>
</protein>
<reference evidence="1" key="1">
    <citation type="submission" date="2023-03" db="EMBL/GenBank/DDBJ databases">
        <title>Electrophorus voltai genome.</title>
        <authorList>
            <person name="Bian C."/>
        </authorList>
    </citation>
    <scope>NUCLEOTIDE SEQUENCE</scope>
    <source>
        <strain evidence="1">CB-2022</strain>
        <tissue evidence="1">Muscle</tissue>
    </source>
</reference>
<proteinExistence type="predicted"/>
<dbReference type="EMBL" id="JAROKS010000005">
    <property type="protein sequence ID" value="KAK1803502.1"/>
    <property type="molecule type" value="Genomic_DNA"/>
</dbReference>
<feature type="non-terminal residue" evidence="1">
    <location>
        <position position="135"/>
    </location>
</feature>
<gene>
    <name evidence="1" type="ORF">P4O66_020930</name>
</gene>
<name>A0AAD8ZQA5_9TELE</name>
<dbReference type="Proteomes" id="UP001239994">
    <property type="component" value="Unassembled WGS sequence"/>
</dbReference>
<evidence type="ECO:0000313" key="2">
    <source>
        <dbReference type="Proteomes" id="UP001239994"/>
    </source>
</evidence>
<organism evidence="1 2">
    <name type="scientific">Electrophorus voltai</name>
    <dbReference type="NCBI Taxonomy" id="2609070"/>
    <lineage>
        <taxon>Eukaryota</taxon>
        <taxon>Metazoa</taxon>
        <taxon>Chordata</taxon>
        <taxon>Craniata</taxon>
        <taxon>Vertebrata</taxon>
        <taxon>Euteleostomi</taxon>
        <taxon>Actinopterygii</taxon>
        <taxon>Neopterygii</taxon>
        <taxon>Teleostei</taxon>
        <taxon>Ostariophysi</taxon>
        <taxon>Gymnotiformes</taxon>
        <taxon>Gymnotoidei</taxon>
        <taxon>Gymnotidae</taxon>
        <taxon>Electrophorus</taxon>
    </lineage>
</organism>